<name>X1ANH4_9ZZZZ</name>
<dbReference type="EMBL" id="BART01005131">
    <property type="protein sequence ID" value="GAG61426.1"/>
    <property type="molecule type" value="Genomic_DNA"/>
</dbReference>
<feature type="non-terminal residue" evidence="1">
    <location>
        <position position="1"/>
    </location>
</feature>
<gene>
    <name evidence="1" type="ORF">S01H4_12200</name>
</gene>
<proteinExistence type="predicted"/>
<dbReference type="AlphaFoldDB" id="X1ANH4"/>
<reference evidence="1" key="1">
    <citation type="journal article" date="2014" name="Front. Microbiol.">
        <title>High frequency of phylogenetically diverse reductive dehalogenase-homologous genes in deep subseafloor sedimentary metagenomes.</title>
        <authorList>
            <person name="Kawai M."/>
            <person name="Futagami T."/>
            <person name="Toyoda A."/>
            <person name="Takaki Y."/>
            <person name="Nishi S."/>
            <person name="Hori S."/>
            <person name="Arai W."/>
            <person name="Tsubouchi T."/>
            <person name="Morono Y."/>
            <person name="Uchiyama I."/>
            <person name="Ito T."/>
            <person name="Fujiyama A."/>
            <person name="Inagaki F."/>
            <person name="Takami H."/>
        </authorList>
    </citation>
    <scope>NUCLEOTIDE SEQUENCE</scope>
    <source>
        <strain evidence="1">Expedition CK06-06</strain>
    </source>
</reference>
<protein>
    <submittedName>
        <fullName evidence="1">Uncharacterized protein</fullName>
    </submittedName>
</protein>
<comment type="caution">
    <text evidence="1">The sequence shown here is derived from an EMBL/GenBank/DDBJ whole genome shotgun (WGS) entry which is preliminary data.</text>
</comment>
<evidence type="ECO:0000313" key="1">
    <source>
        <dbReference type="EMBL" id="GAG61426.1"/>
    </source>
</evidence>
<accession>X1ANH4</accession>
<sequence>TTYDIRYTRELDNSDIWLYYLYTPTGYKVNIG</sequence>
<organism evidence="1">
    <name type="scientific">marine sediment metagenome</name>
    <dbReference type="NCBI Taxonomy" id="412755"/>
    <lineage>
        <taxon>unclassified sequences</taxon>
        <taxon>metagenomes</taxon>
        <taxon>ecological metagenomes</taxon>
    </lineage>
</organism>